<reference evidence="2" key="1">
    <citation type="submission" date="2018-11" db="EMBL/GenBank/DDBJ databases">
        <authorList>
            <consortium name="Pathogen Informatics"/>
        </authorList>
    </citation>
    <scope>NUCLEOTIDE SEQUENCE [LARGE SCALE GENOMIC DNA]</scope>
</reference>
<proteinExistence type="predicted"/>
<name>A0A3P8B3K2_HELPZ</name>
<sequence length="33" mass="3127">MFDDDVVSATDYLSWIAAAAAAAAAAAVGVGVG</sequence>
<evidence type="ECO:0000256" key="1">
    <source>
        <dbReference type="SAM" id="Phobius"/>
    </source>
</evidence>
<protein>
    <submittedName>
        <fullName evidence="2">Uncharacterized protein</fullName>
    </submittedName>
</protein>
<keyword evidence="1" id="KW-0472">Membrane</keyword>
<keyword evidence="1" id="KW-1133">Transmembrane helix</keyword>
<evidence type="ECO:0000313" key="2">
    <source>
        <dbReference type="EMBL" id="VDO99113.1"/>
    </source>
</evidence>
<organism evidence="2">
    <name type="scientific">Heligmosomoides polygyrus</name>
    <name type="common">Parasitic roundworm</name>
    <dbReference type="NCBI Taxonomy" id="6339"/>
    <lineage>
        <taxon>Eukaryota</taxon>
        <taxon>Metazoa</taxon>
        <taxon>Ecdysozoa</taxon>
        <taxon>Nematoda</taxon>
        <taxon>Chromadorea</taxon>
        <taxon>Rhabditida</taxon>
        <taxon>Rhabditina</taxon>
        <taxon>Rhabditomorpha</taxon>
        <taxon>Strongyloidea</taxon>
        <taxon>Heligmosomidae</taxon>
        <taxon>Heligmosomoides</taxon>
    </lineage>
</organism>
<gene>
    <name evidence="2" type="ORF">HPBE_LOCUS14284</name>
</gene>
<dbReference type="AlphaFoldDB" id="A0A3P8B3K2"/>
<dbReference type="EMBL" id="UZAH01028288">
    <property type="protein sequence ID" value="VDO99113.1"/>
    <property type="molecule type" value="Genomic_DNA"/>
</dbReference>
<feature type="transmembrane region" description="Helical" evidence="1">
    <location>
        <begin position="12"/>
        <end position="32"/>
    </location>
</feature>
<accession>A0A3P8B3K2</accession>
<keyword evidence="1" id="KW-0812">Transmembrane</keyword>